<dbReference type="PRINTS" id="PR00608">
    <property type="entry name" value="CYTCHROMECII"/>
</dbReference>
<dbReference type="GO" id="GO:0009055">
    <property type="term" value="F:electron transfer activity"/>
    <property type="evidence" value="ECO:0007669"/>
    <property type="project" value="InterPro"/>
</dbReference>
<evidence type="ECO:0000256" key="1">
    <source>
        <dbReference type="ARBA" id="ARBA00022448"/>
    </source>
</evidence>
<dbReference type="InterPro" id="IPR012127">
    <property type="entry name" value="Cyt_c_prime"/>
</dbReference>
<keyword evidence="1" id="KW-0813">Transport</keyword>
<keyword evidence="2 7" id="KW-0349">Heme</keyword>
<evidence type="ECO:0000256" key="7">
    <source>
        <dbReference type="PIRSR" id="PIRSR000027-2"/>
    </source>
</evidence>
<dbReference type="GO" id="GO:0020037">
    <property type="term" value="F:heme binding"/>
    <property type="evidence" value="ECO:0007669"/>
    <property type="project" value="InterPro"/>
</dbReference>
<proteinExistence type="predicted"/>
<dbReference type="RefSeq" id="WP_166271791.1">
    <property type="nucleotide sequence ID" value="NZ_CP048029.1"/>
</dbReference>
<dbReference type="Proteomes" id="UP000502699">
    <property type="component" value="Chromosome"/>
</dbReference>
<accession>A0A6G7VFY2</accession>
<dbReference type="EMBL" id="CP048029">
    <property type="protein sequence ID" value="QIK38786.1"/>
    <property type="molecule type" value="Genomic_DNA"/>
</dbReference>
<evidence type="ECO:0000313" key="10">
    <source>
        <dbReference type="Proteomes" id="UP000502699"/>
    </source>
</evidence>
<dbReference type="PROSITE" id="PS51009">
    <property type="entry name" value="CYTCII"/>
    <property type="match status" value="1"/>
</dbReference>
<gene>
    <name evidence="9" type="ORF">GWK36_13245</name>
</gene>
<feature type="signal peptide" evidence="8">
    <location>
        <begin position="1"/>
        <end position="23"/>
    </location>
</feature>
<feature type="chain" id="PRO_5026319485" evidence="8">
    <location>
        <begin position="24"/>
        <end position="154"/>
    </location>
</feature>
<reference evidence="10" key="1">
    <citation type="submission" date="2020-01" db="EMBL/GenBank/DDBJ databases">
        <title>Caldichromatium gen. nov., sp. nov., a thermophilic purple sulfur bacterium member of the family Chromatiaceae isolated from Nakabusa hot spring, Japan.</title>
        <authorList>
            <person name="Saini M.K."/>
            <person name="Hanada S."/>
            <person name="Tank M."/>
        </authorList>
    </citation>
    <scope>NUCLEOTIDE SEQUENCE [LARGE SCALE GENOMIC DNA]</scope>
    <source>
        <strain evidence="10">No.7</strain>
    </source>
</reference>
<name>A0A6G7VFY2_9GAMM</name>
<evidence type="ECO:0000256" key="2">
    <source>
        <dbReference type="ARBA" id="ARBA00022617"/>
    </source>
</evidence>
<dbReference type="PIRSF" id="PIRSF000027">
    <property type="entry name" value="Cytc_c_prime"/>
    <property type="match status" value="1"/>
</dbReference>
<keyword evidence="4" id="KW-0249">Electron transport</keyword>
<dbReference type="Gene3D" id="1.20.120.10">
    <property type="entry name" value="Cytochrome c/b562"/>
    <property type="match status" value="1"/>
</dbReference>
<keyword evidence="10" id="KW-1185">Reference proteome</keyword>
<evidence type="ECO:0000313" key="9">
    <source>
        <dbReference type="EMBL" id="QIK38786.1"/>
    </source>
</evidence>
<feature type="binding site" description="covalent" evidence="7">
    <location>
        <position position="144"/>
    </location>
    <ligand>
        <name>heme c</name>
        <dbReference type="ChEBI" id="CHEBI:61717"/>
    </ligand>
</feature>
<dbReference type="GO" id="GO:0042597">
    <property type="term" value="C:periplasmic space"/>
    <property type="evidence" value="ECO:0007669"/>
    <property type="project" value="InterPro"/>
</dbReference>
<feature type="binding site" description="axial binding residue" evidence="6">
    <location>
        <position position="148"/>
    </location>
    <ligand>
        <name>heme c</name>
        <dbReference type="ChEBI" id="CHEBI:61717"/>
    </ligand>
    <ligandPart>
        <name>Fe</name>
        <dbReference type="ChEBI" id="CHEBI:18248"/>
    </ligandPart>
</feature>
<feature type="binding site" description="covalent" evidence="7">
    <location>
        <position position="147"/>
    </location>
    <ligand>
        <name>heme c</name>
        <dbReference type="ChEBI" id="CHEBI:61717"/>
    </ligand>
</feature>
<dbReference type="InterPro" id="IPR010980">
    <property type="entry name" value="Cyt_c/b562"/>
</dbReference>
<evidence type="ECO:0000256" key="4">
    <source>
        <dbReference type="ARBA" id="ARBA00022982"/>
    </source>
</evidence>
<evidence type="ECO:0000256" key="8">
    <source>
        <dbReference type="SAM" id="SignalP"/>
    </source>
</evidence>
<dbReference type="KEGG" id="cjap:GWK36_13245"/>
<sequence>MKRLIASTAAGLLALSLASVVLAASLSPEEQIKTRQAGYAFMGWNMKKIKANLEGDYNPEQVKAAANAIAAIANSGMGALYGPGTDKDIGSVKTRVKPEFFQNMGEVGQIARNFIAKADALAAAAATGDEQGVAGAFAELGEACKACHTKYRAD</sequence>
<evidence type="ECO:0000256" key="3">
    <source>
        <dbReference type="ARBA" id="ARBA00022723"/>
    </source>
</evidence>
<dbReference type="GO" id="GO:0005506">
    <property type="term" value="F:iron ion binding"/>
    <property type="evidence" value="ECO:0007669"/>
    <property type="project" value="InterPro"/>
</dbReference>
<keyword evidence="8" id="KW-0732">Signal</keyword>
<protein>
    <submittedName>
        <fullName evidence="9">Cytochrome c</fullName>
    </submittedName>
</protein>
<evidence type="ECO:0000256" key="5">
    <source>
        <dbReference type="ARBA" id="ARBA00023004"/>
    </source>
</evidence>
<evidence type="ECO:0000256" key="6">
    <source>
        <dbReference type="PIRSR" id="PIRSR000027-1"/>
    </source>
</evidence>
<dbReference type="Pfam" id="PF01322">
    <property type="entry name" value="Cytochrom_C_2"/>
    <property type="match status" value="1"/>
</dbReference>
<keyword evidence="5 6" id="KW-0408">Iron</keyword>
<dbReference type="SUPFAM" id="SSF47175">
    <property type="entry name" value="Cytochromes"/>
    <property type="match status" value="1"/>
</dbReference>
<organism evidence="9 10">
    <name type="scientific">Caldichromatium japonicum</name>
    <dbReference type="NCBI Taxonomy" id="2699430"/>
    <lineage>
        <taxon>Bacteria</taxon>
        <taxon>Pseudomonadati</taxon>
        <taxon>Pseudomonadota</taxon>
        <taxon>Gammaproteobacteria</taxon>
        <taxon>Chromatiales</taxon>
        <taxon>Chromatiaceae</taxon>
        <taxon>Caldichromatium</taxon>
    </lineage>
</organism>
<dbReference type="GO" id="GO:0022900">
    <property type="term" value="P:electron transport chain"/>
    <property type="evidence" value="ECO:0007669"/>
    <property type="project" value="InterPro"/>
</dbReference>
<keyword evidence="3 6" id="KW-0479">Metal-binding</keyword>
<comment type="PTM">
    <text evidence="7">Binds 1 heme group per subunit.</text>
</comment>
<dbReference type="InterPro" id="IPR002321">
    <property type="entry name" value="Cyt_c_II"/>
</dbReference>
<dbReference type="AlphaFoldDB" id="A0A6G7VFY2"/>
<dbReference type="InterPro" id="IPR015984">
    <property type="entry name" value="Cyt_c_prime_subgr"/>
</dbReference>